<dbReference type="Pfam" id="PF01882">
    <property type="entry name" value="DUF58"/>
    <property type="match status" value="1"/>
</dbReference>
<sequence>MAEAELTEVFDAAFLRRLENLHLQVRKVLSGSLRAERRSRKTGSSLEFADYRNYAPGDDLRRVDWSIYARIDRLMTKLYEEEEDLEVAILLDASTSMRWQADSQKWTLARELAASLAYLGLTGLDRVGLWVFDSSLRAESGIFRGRSDFHSVIRFLRNYRPDSRTATDLGESLTRFARMKRRPGLAIVLTDCLDPAGYERGFSAILGRHFALHVIQLMDPAETTLGETGDLKLRDSETGEEIAVTASPALLRAYAAEVERFRDGVKTWCQRAGAGYSFIDTRQTFEDVVLRLFRRDGLLR</sequence>
<dbReference type="PANTHER" id="PTHR33608:SF7">
    <property type="entry name" value="DUF58 DOMAIN-CONTAINING PROTEIN"/>
    <property type="match status" value="1"/>
</dbReference>
<evidence type="ECO:0000313" key="2">
    <source>
        <dbReference type="EMBL" id="GAT34465.1"/>
    </source>
</evidence>
<protein>
    <recommendedName>
        <fullName evidence="1">DUF58 domain-containing protein</fullName>
    </recommendedName>
</protein>
<dbReference type="Proteomes" id="UP000076023">
    <property type="component" value="Unassembled WGS sequence"/>
</dbReference>
<name>A0A146G9Y9_TERSA</name>
<reference evidence="3" key="1">
    <citation type="journal article" date="2017" name="Genome Announc.">
        <title>Draft Genome Sequence of Terrimicrobium sacchariphilum NM-5T, a Facultative Anaerobic Soil Bacterium of the Class Spartobacteria.</title>
        <authorList>
            <person name="Qiu Y.L."/>
            <person name="Tourlousse D.M."/>
            <person name="Matsuura N."/>
            <person name="Ohashi A."/>
            <person name="Sekiguchi Y."/>
        </authorList>
    </citation>
    <scope>NUCLEOTIDE SEQUENCE [LARGE SCALE GENOMIC DNA]</scope>
    <source>
        <strain evidence="3">NM-5</strain>
    </source>
</reference>
<dbReference type="InterPro" id="IPR036465">
    <property type="entry name" value="vWFA_dom_sf"/>
</dbReference>
<feature type="domain" description="DUF58" evidence="1">
    <location>
        <begin position="50"/>
        <end position="260"/>
    </location>
</feature>
<dbReference type="AlphaFoldDB" id="A0A146G9Y9"/>
<keyword evidence="3" id="KW-1185">Reference proteome</keyword>
<dbReference type="CDD" id="cd00198">
    <property type="entry name" value="vWFA"/>
    <property type="match status" value="1"/>
</dbReference>
<dbReference type="OrthoDB" id="9776116at2"/>
<dbReference type="PANTHER" id="PTHR33608">
    <property type="entry name" value="BLL2464 PROTEIN"/>
    <property type="match status" value="1"/>
</dbReference>
<evidence type="ECO:0000313" key="3">
    <source>
        <dbReference type="Proteomes" id="UP000076023"/>
    </source>
</evidence>
<dbReference type="SUPFAM" id="SSF53300">
    <property type="entry name" value="vWA-like"/>
    <property type="match status" value="1"/>
</dbReference>
<dbReference type="STRING" id="690879.TSACC_22890"/>
<evidence type="ECO:0000259" key="1">
    <source>
        <dbReference type="Pfam" id="PF01882"/>
    </source>
</evidence>
<dbReference type="InParanoid" id="A0A146G9Y9"/>
<proteinExistence type="predicted"/>
<accession>A0A146G9Y9</accession>
<dbReference type="Gene3D" id="3.40.50.410">
    <property type="entry name" value="von Willebrand factor, type A domain"/>
    <property type="match status" value="1"/>
</dbReference>
<dbReference type="RefSeq" id="WP_075080093.1">
    <property type="nucleotide sequence ID" value="NZ_BDCO01000002.1"/>
</dbReference>
<dbReference type="EMBL" id="BDCO01000002">
    <property type="protein sequence ID" value="GAT34465.1"/>
    <property type="molecule type" value="Genomic_DNA"/>
</dbReference>
<comment type="caution">
    <text evidence="2">The sequence shown here is derived from an EMBL/GenBank/DDBJ whole genome shotgun (WGS) entry which is preliminary data.</text>
</comment>
<organism evidence="2 3">
    <name type="scientific">Terrimicrobium sacchariphilum</name>
    <dbReference type="NCBI Taxonomy" id="690879"/>
    <lineage>
        <taxon>Bacteria</taxon>
        <taxon>Pseudomonadati</taxon>
        <taxon>Verrucomicrobiota</taxon>
        <taxon>Terrimicrobiia</taxon>
        <taxon>Terrimicrobiales</taxon>
        <taxon>Terrimicrobiaceae</taxon>
        <taxon>Terrimicrobium</taxon>
    </lineage>
</organism>
<dbReference type="InterPro" id="IPR002881">
    <property type="entry name" value="DUF58"/>
</dbReference>
<gene>
    <name evidence="2" type="ORF">TSACC_22890</name>
</gene>